<dbReference type="Proteomes" id="UP000499080">
    <property type="component" value="Unassembled WGS sequence"/>
</dbReference>
<accession>A0A4Y2KEM1</accession>
<keyword evidence="3" id="KW-1185">Reference proteome</keyword>
<protein>
    <recommendedName>
        <fullName evidence="1">PiggyBac transposable element-derived protein domain-containing protein</fullName>
    </recommendedName>
</protein>
<dbReference type="AlphaFoldDB" id="A0A4Y2KEM1"/>
<dbReference type="PANTHER" id="PTHR46599:SF6">
    <property type="entry name" value="DUAL SPECIFICITY PHOSPHATASE 26"/>
    <property type="match status" value="1"/>
</dbReference>
<organism evidence="2 3">
    <name type="scientific">Araneus ventricosus</name>
    <name type="common">Orbweaver spider</name>
    <name type="synonym">Epeira ventricosa</name>
    <dbReference type="NCBI Taxonomy" id="182803"/>
    <lineage>
        <taxon>Eukaryota</taxon>
        <taxon>Metazoa</taxon>
        <taxon>Ecdysozoa</taxon>
        <taxon>Arthropoda</taxon>
        <taxon>Chelicerata</taxon>
        <taxon>Arachnida</taxon>
        <taxon>Araneae</taxon>
        <taxon>Araneomorphae</taxon>
        <taxon>Entelegynae</taxon>
        <taxon>Araneoidea</taxon>
        <taxon>Araneidae</taxon>
        <taxon>Araneus</taxon>
    </lineage>
</organism>
<dbReference type="InterPro" id="IPR029526">
    <property type="entry name" value="PGBD"/>
</dbReference>
<evidence type="ECO:0000259" key="1">
    <source>
        <dbReference type="Pfam" id="PF13843"/>
    </source>
</evidence>
<dbReference type="OrthoDB" id="6515644at2759"/>
<dbReference type="Pfam" id="PF13843">
    <property type="entry name" value="DDE_Tnp_1_7"/>
    <property type="match status" value="1"/>
</dbReference>
<reference evidence="2 3" key="1">
    <citation type="journal article" date="2019" name="Sci. Rep.">
        <title>Orb-weaving spider Araneus ventricosus genome elucidates the spidroin gene catalogue.</title>
        <authorList>
            <person name="Kono N."/>
            <person name="Nakamura H."/>
            <person name="Ohtoshi R."/>
            <person name="Moran D.A.P."/>
            <person name="Shinohara A."/>
            <person name="Yoshida Y."/>
            <person name="Fujiwara M."/>
            <person name="Mori M."/>
            <person name="Tomita M."/>
            <person name="Arakawa K."/>
        </authorList>
    </citation>
    <scope>NUCLEOTIDE SEQUENCE [LARGE SCALE GENOMIC DNA]</scope>
</reference>
<gene>
    <name evidence="2" type="ORF">AVEN_8975_1</name>
</gene>
<dbReference type="PANTHER" id="PTHR46599">
    <property type="entry name" value="PIGGYBAC TRANSPOSABLE ELEMENT-DERIVED PROTEIN 4"/>
    <property type="match status" value="1"/>
</dbReference>
<feature type="domain" description="PiggyBac transposable element-derived protein" evidence="1">
    <location>
        <begin position="41"/>
        <end position="147"/>
    </location>
</feature>
<evidence type="ECO:0000313" key="3">
    <source>
        <dbReference type="Proteomes" id="UP000499080"/>
    </source>
</evidence>
<comment type="caution">
    <text evidence="2">The sequence shown here is derived from an EMBL/GenBank/DDBJ whole genome shotgun (WGS) entry which is preliminary data.</text>
</comment>
<dbReference type="EMBL" id="BGPR01004514">
    <property type="protein sequence ID" value="GBN00419.1"/>
    <property type="molecule type" value="Genomic_DNA"/>
</dbReference>
<proteinExistence type="predicted"/>
<name>A0A4Y2KEM1_ARAVE</name>
<sequence length="149" mass="17791">MEQTSTIKQQENQQTDFIGTLTRCDWRCKEILDDFRLLVTFDESILNSIVECTNQYIDVFIIPEFTRDRDVCSTDIIEILGLLYLAGVYRGSRLYLDDLWDTNREGIETLRLTMSLRRFQFLIRGIRFDNRETRGERRKLDRLSSIRHV</sequence>
<evidence type="ECO:0000313" key="2">
    <source>
        <dbReference type="EMBL" id="GBN00419.1"/>
    </source>
</evidence>